<accession>A0A2P6QWE8</accession>
<comment type="caution">
    <text evidence="2">The sequence shown here is derived from an EMBL/GenBank/DDBJ whole genome shotgun (WGS) entry which is preliminary data.</text>
</comment>
<dbReference type="EMBL" id="PDCK01000042">
    <property type="protein sequence ID" value="PRQ38484.1"/>
    <property type="molecule type" value="Genomic_DNA"/>
</dbReference>
<dbReference type="Gramene" id="PRQ38484">
    <property type="protein sequence ID" value="PRQ38484"/>
    <property type="gene ID" value="RchiOBHm_Chr4g0414431"/>
</dbReference>
<evidence type="ECO:0000313" key="3">
    <source>
        <dbReference type="Proteomes" id="UP000238479"/>
    </source>
</evidence>
<feature type="transmembrane region" description="Helical" evidence="1">
    <location>
        <begin position="64"/>
        <end position="82"/>
    </location>
</feature>
<keyword evidence="1" id="KW-1133">Transmembrane helix</keyword>
<keyword evidence="1" id="KW-0472">Membrane</keyword>
<reference evidence="2 3" key="1">
    <citation type="journal article" date="2018" name="Nat. Genet.">
        <title>The Rosa genome provides new insights in the design of modern roses.</title>
        <authorList>
            <person name="Bendahmane M."/>
        </authorList>
    </citation>
    <scope>NUCLEOTIDE SEQUENCE [LARGE SCALE GENOMIC DNA]</scope>
    <source>
        <strain evidence="3">cv. Old Blush</strain>
    </source>
</reference>
<keyword evidence="3" id="KW-1185">Reference proteome</keyword>
<name>A0A2P6QWE8_ROSCH</name>
<organism evidence="2 3">
    <name type="scientific">Rosa chinensis</name>
    <name type="common">China rose</name>
    <dbReference type="NCBI Taxonomy" id="74649"/>
    <lineage>
        <taxon>Eukaryota</taxon>
        <taxon>Viridiplantae</taxon>
        <taxon>Streptophyta</taxon>
        <taxon>Embryophyta</taxon>
        <taxon>Tracheophyta</taxon>
        <taxon>Spermatophyta</taxon>
        <taxon>Magnoliopsida</taxon>
        <taxon>eudicotyledons</taxon>
        <taxon>Gunneridae</taxon>
        <taxon>Pentapetalae</taxon>
        <taxon>rosids</taxon>
        <taxon>fabids</taxon>
        <taxon>Rosales</taxon>
        <taxon>Rosaceae</taxon>
        <taxon>Rosoideae</taxon>
        <taxon>Rosoideae incertae sedis</taxon>
        <taxon>Rosa</taxon>
    </lineage>
</organism>
<feature type="transmembrane region" description="Helical" evidence="1">
    <location>
        <begin position="37"/>
        <end position="57"/>
    </location>
</feature>
<keyword evidence="1" id="KW-0812">Transmembrane</keyword>
<evidence type="ECO:0000313" key="2">
    <source>
        <dbReference type="EMBL" id="PRQ38484.1"/>
    </source>
</evidence>
<dbReference type="AlphaFoldDB" id="A0A2P6QWE8"/>
<evidence type="ECO:0000256" key="1">
    <source>
        <dbReference type="SAM" id="Phobius"/>
    </source>
</evidence>
<proteinExistence type="predicted"/>
<sequence length="83" mass="8807">MHLELVPFKLRFSKSAKIPSRGLLISAIPFPSKSTPLVVVFFSMSVAAALVIASLGCSLGLCSSTVLVSRLLGFLVISVLLFL</sequence>
<evidence type="ECO:0008006" key="4">
    <source>
        <dbReference type="Google" id="ProtNLM"/>
    </source>
</evidence>
<gene>
    <name evidence="2" type="ORF">RchiOBHm_Chr4g0414431</name>
</gene>
<protein>
    <recommendedName>
        <fullName evidence="4">Transmembrane protein</fullName>
    </recommendedName>
</protein>
<dbReference type="Proteomes" id="UP000238479">
    <property type="component" value="Chromosome 4"/>
</dbReference>